<reference evidence="9" key="4">
    <citation type="submission" date="2025-09" db="UniProtKB">
        <authorList>
            <consortium name="Ensembl"/>
        </authorList>
    </citation>
    <scope>IDENTIFICATION</scope>
</reference>
<feature type="compositionally biased region" description="Basic and acidic residues" evidence="7">
    <location>
        <begin position="905"/>
        <end position="963"/>
    </location>
</feature>
<dbReference type="GO" id="GO:0008270">
    <property type="term" value="F:zinc ion binding"/>
    <property type="evidence" value="ECO:0007669"/>
    <property type="project" value="UniProtKB-KW"/>
</dbReference>
<feature type="compositionally biased region" description="Basic and acidic residues" evidence="7">
    <location>
        <begin position="776"/>
        <end position="798"/>
    </location>
</feature>
<feature type="compositionally biased region" description="Basic and acidic residues" evidence="7">
    <location>
        <begin position="885"/>
        <end position="895"/>
    </location>
</feature>
<feature type="domain" description="RabBD" evidence="8">
    <location>
        <begin position="5"/>
        <end position="125"/>
    </location>
</feature>
<reference evidence="10" key="1">
    <citation type="submission" date="2013-03" db="EMBL/GenBank/DDBJ databases">
        <authorList>
            <person name="Jeffery W."/>
            <person name="Warren W."/>
            <person name="Wilson R.K."/>
        </authorList>
    </citation>
    <scope>NUCLEOTIDE SEQUENCE</scope>
    <source>
        <strain evidence="10">female</strain>
    </source>
</reference>
<dbReference type="GO" id="GO:0003779">
    <property type="term" value="F:actin binding"/>
    <property type="evidence" value="ECO:0007669"/>
    <property type="project" value="TreeGrafter"/>
</dbReference>
<evidence type="ECO:0000256" key="3">
    <source>
        <dbReference type="ARBA" id="ARBA00022723"/>
    </source>
</evidence>
<dbReference type="GO" id="GO:0048471">
    <property type="term" value="C:perinuclear region of cytoplasm"/>
    <property type="evidence" value="ECO:0007669"/>
    <property type="project" value="UniProtKB-SubCell"/>
</dbReference>
<dbReference type="PROSITE" id="PS50916">
    <property type="entry name" value="RABBD"/>
    <property type="match status" value="1"/>
</dbReference>
<feature type="compositionally biased region" description="Basic and acidic residues" evidence="7">
    <location>
        <begin position="828"/>
        <end position="844"/>
    </location>
</feature>
<comment type="subcellular location">
    <subcellularLocation>
        <location evidence="1">Cytoplasm</location>
        <location evidence="1">Perinuclear region</location>
    </subcellularLocation>
</comment>
<feature type="compositionally biased region" description="Basic and acidic residues" evidence="7">
    <location>
        <begin position="707"/>
        <end position="733"/>
    </location>
</feature>
<dbReference type="PANTHER" id="PTHR14555:SF6">
    <property type="entry name" value="RAB EFFECTOR MYRIP"/>
    <property type="match status" value="1"/>
</dbReference>
<dbReference type="PANTHER" id="PTHR14555">
    <property type="entry name" value="MYELIN-ASSOCIATED OLIGODENDROCYTIC BASIC PROTEIN MOBP -RELATED"/>
    <property type="match status" value="1"/>
</dbReference>
<feature type="region of interest" description="Disordered" evidence="7">
    <location>
        <begin position="496"/>
        <end position="525"/>
    </location>
</feature>
<dbReference type="InParanoid" id="A0A3B1INU5"/>
<evidence type="ECO:0000256" key="5">
    <source>
        <dbReference type="ARBA" id="ARBA00022833"/>
    </source>
</evidence>
<keyword evidence="2" id="KW-0963">Cytoplasm</keyword>
<dbReference type="Pfam" id="PF02318">
    <property type="entry name" value="FYVE_2"/>
    <property type="match status" value="1"/>
</dbReference>
<dbReference type="GO" id="GO:0030864">
    <property type="term" value="C:cortical actin cytoskeleton"/>
    <property type="evidence" value="ECO:0007669"/>
    <property type="project" value="TreeGrafter"/>
</dbReference>
<dbReference type="GO" id="GO:0006886">
    <property type="term" value="P:intracellular protein transport"/>
    <property type="evidence" value="ECO:0007669"/>
    <property type="project" value="InterPro"/>
</dbReference>
<keyword evidence="5" id="KW-0862">Zinc</keyword>
<feature type="compositionally biased region" description="Polar residues" evidence="7">
    <location>
        <begin position="271"/>
        <end position="291"/>
    </location>
</feature>
<name>A0A3B1INU5_ASTMX</name>
<proteinExistence type="predicted"/>
<keyword evidence="3" id="KW-0479">Metal-binding</keyword>
<dbReference type="Gene3D" id="3.30.40.10">
    <property type="entry name" value="Zinc/RING finger domain, C3HC4 (zinc finger)"/>
    <property type="match status" value="1"/>
</dbReference>
<accession>A0A3B1INU5</accession>
<feature type="compositionally biased region" description="Polar residues" evidence="7">
    <location>
        <begin position="428"/>
        <end position="459"/>
    </location>
</feature>
<dbReference type="AlphaFoldDB" id="A0A3B1INU5"/>
<feature type="coiled-coil region" evidence="6">
    <location>
        <begin position="23"/>
        <end position="57"/>
    </location>
</feature>
<dbReference type="InterPro" id="IPR010911">
    <property type="entry name" value="Rab_BD"/>
</dbReference>
<evidence type="ECO:0000256" key="4">
    <source>
        <dbReference type="ARBA" id="ARBA00022771"/>
    </source>
</evidence>
<sequence length="1212" mass="137261">MMRRKLDLSTLTEEEAEHVLQVVQRDMRLRKTEEERLSDLKQELDEEDSRCVLLSRQQGFNQRCCIRCCSPFTFLLKPRRRCLDCNYNICKRCCSYSSTEKGWLCSACEKSRLLKTQSLEWFYSNVRRRFKRFGSAKVLKTLYRRHIAEQGRDLAELTEESTYDESLGNDDSMYESDTTFYKHSEEHSMAETISVALRVAEEAIDEAIAKAETYTDNKEKQNEASYLRDNRGELIEELTTTIVQKIIRRKKEESETQPESNVDWPPDQKTDVNFPSSPTNRPRSAMACQSSPKVSIWRSRSAVSLLTDEKRHQNDKAQQRPVLCKDCTQGLKKDGVSAPTLPSWKSVDRMDTSILQSPDGNWIALQSTQLSRPSLLTKRKSLVFSVLEKESGVVSAYDGMGSDTEPDADGTLGAAVLEIRQKLSTSNVPFDLQSSSPEPNLKSSTQTAASQPQTNSDQDTPAPKFHKSPFPFLKRKVPLEYKRPYSQRLSVLDVNFNPEGTESSEDGLEDSRVKRTRRRRRTKREDADVKGFSALSSAEPDYSRILLDVVVKHRNKRQGASDFLSDNTMDTTTSDMQSSEVGTPDACVSELENNHLLFGSGENQLTSTLRELSNKVSQTQFSSTEDELDRVEEIVGERNDDVDKERESERGEALWDMEVDMKKEESVSEMEDCGEQKANENLLDVAEKKQNRAESVKGGDMFEAAVEEGKVGSKKENSGKLTTDIKGDNKQRTAENQQEECSELRLKSMVAGEHIRLADINNTNTEGRFTTTKDTAGYRERIKEAEEGGSQEKHDKTELTQIKKCTTTEEEIPKEPERQRKAVGQRNNESKNQEDDEQTKDMEKTTTNTGGDASLDDARSEIIDETDETEQDSCSNQAITGCQSEESKVEYERMTDSAIKPLDNTQKDTEAQDSKMRISRSDDTERSESEEEIVRGKKNEMEIIKSGEREEYIEVEQDRENKSLNEQTQESFVEDEDESKHDLVEKTEEPNCVGRAEECDCKEHILKEDLNSAHYGQEVYLTPEEIYKGTRNLDLEKDLQFLSTLVQQKYTAASLRSITTEVLKVLNATEDLIQGAMNDGESRSRNLPVLPPAQSKRLDEQLSRLEENVYVAASAVFGLEVELDDLEECARSISAATSDGELTHLEEQVATVAAHVQQSDLQVTDIAARIAALKNAGLNVAAQTRFARPQTLDSSRQHRRRLPAPPMQDKKA</sequence>
<feature type="region of interest" description="Disordered" evidence="7">
    <location>
        <begin position="765"/>
        <end position="984"/>
    </location>
</feature>
<evidence type="ECO:0000256" key="2">
    <source>
        <dbReference type="ARBA" id="ARBA00022490"/>
    </source>
</evidence>
<evidence type="ECO:0000259" key="8">
    <source>
        <dbReference type="PROSITE" id="PS50916"/>
    </source>
</evidence>
<evidence type="ECO:0000313" key="9">
    <source>
        <dbReference type="Ensembl" id="ENSAMXP00000031622.1"/>
    </source>
</evidence>
<keyword evidence="10" id="KW-1185">Reference proteome</keyword>
<dbReference type="InterPro" id="IPR051745">
    <property type="entry name" value="Intracell_Transport_Effector"/>
</dbReference>
<evidence type="ECO:0000256" key="6">
    <source>
        <dbReference type="SAM" id="Coils"/>
    </source>
</evidence>
<feature type="region of interest" description="Disordered" evidence="7">
    <location>
        <begin position="248"/>
        <end position="291"/>
    </location>
</feature>
<organism evidence="9 10">
    <name type="scientific">Astyanax mexicanus</name>
    <name type="common">Blind cave fish</name>
    <name type="synonym">Astyanax fasciatus mexicanus</name>
    <dbReference type="NCBI Taxonomy" id="7994"/>
    <lineage>
        <taxon>Eukaryota</taxon>
        <taxon>Metazoa</taxon>
        <taxon>Chordata</taxon>
        <taxon>Craniata</taxon>
        <taxon>Vertebrata</taxon>
        <taxon>Euteleostomi</taxon>
        <taxon>Actinopterygii</taxon>
        <taxon>Neopterygii</taxon>
        <taxon>Teleostei</taxon>
        <taxon>Ostariophysi</taxon>
        <taxon>Characiformes</taxon>
        <taxon>Characoidei</taxon>
        <taxon>Acestrorhamphidae</taxon>
        <taxon>Acestrorhamphinae</taxon>
        <taxon>Astyanax</taxon>
    </lineage>
</organism>
<evidence type="ECO:0000256" key="7">
    <source>
        <dbReference type="SAM" id="MobiDB-lite"/>
    </source>
</evidence>
<dbReference type="GO" id="GO:0017022">
    <property type="term" value="F:myosin binding"/>
    <property type="evidence" value="ECO:0007669"/>
    <property type="project" value="TreeGrafter"/>
</dbReference>
<feature type="region of interest" description="Disordered" evidence="7">
    <location>
        <begin position="428"/>
        <end position="469"/>
    </location>
</feature>
<dbReference type="InterPro" id="IPR041282">
    <property type="entry name" value="FYVE_2"/>
</dbReference>
<feature type="region of interest" description="Disordered" evidence="7">
    <location>
        <begin position="707"/>
        <end position="739"/>
    </location>
</feature>
<dbReference type="Pfam" id="PF04698">
    <property type="entry name" value="Rab_eff_C"/>
    <property type="match status" value="2"/>
</dbReference>
<dbReference type="InterPro" id="IPR011011">
    <property type="entry name" value="Znf_FYVE_PHD"/>
</dbReference>
<dbReference type="STRING" id="7994.ENSAMXP00000031622"/>
<dbReference type="FunCoup" id="A0A3B1INU5">
    <property type="interactions" value="29"/>
</dbReference>
<feature type="compositionally biased region" description="Basic and acidic residues" evidence="7">
    <location>
        <begin position="811"/>
        <end position="820"/>
    </location>
</feature>
<feature type="region of interest" description="Disordered" evidence="7">
    <location>
        <begin position="1187"/>
        <end position="1212"/>
    </location>
</feature>
<feature type="region of interest" description="Disordered" evidence="7">
    <location>
        <begin position="561"/>
        <end position="582"/>
    </location>
</feature>
<dbReference type="Proteomes" id="UP000018467">
    <property type="component" value="Unassembled WGS sequence"/>
</dbReference>
<feature type="coiled-coil region" evidence="6">
    <location>
        <begin position="197"/>
        <end position="224"/>
    </location>
</feature>
<dbReference type="Ensembl" id="ENSAMXT00000053661.1">
    <property type="protein sequence ID" value="ENSAMXP00000031622.1"/>
    <property type="gene ID" value="ENSAMXG00000036339.1"/>
</dbReference>
<dbReference type="Bgee" id="ENSAMXG00000036339">
    <property type="expression patterns" value="Expressed in heart and 13 other cell types or tissues"/>
</dbReference>
<protein>
    <submittedName>
        <fullName evidence="9">Myosin VIIA and Rab interacting protein a</fullName>
    </submittedName>
</protein>
<keyword evidence="6" id="KW-0175">Coiled coil</keyword>
<feature type="compositionally biased region" description="Polar residues" evidence="7">
    <location>
        <begin position="765"/>
        <end position="774"/>
    </location>
</feature>
<dbReference type="InterPro" id="IPR013083">
    <property type="entry name" value="Znf_RING/FYVE/PHD"/>
</dbReference>
<feature type="compositionally biased region" description="Low complexity" evidence="7">
    <location>
        <begin position="565"/>
        <end position="579"/>
    </location>
</feature>
<evidence type="ECO:0000256" key="1">
    <source>
        <dbReference type="ARBA" id="ARBA00004556"/>
    </source>
</evidence>
<keyword evidence="4" id="KW-0863">Zinc-finger</keyword>
<feature type="compositionally biased region" description="Polar residues" evidence="7">
    <location>
        <begin position="872"/>
        <end position="884"/>
    </location>
</feature>
<reference evidence="10" key="2">
    <citation type="journal article" date="2014" name="Nat. Commun.">
        <title>The cavefish genome reveals candidate genes for eye loss.</title>
        <authorList>
            <person name="McGaugh S.E."/>
            <person name="Gross J.B."/>
            <person name="Aken B."/>
            <person name="Blin M."/>
            <person name="Borowsky R."/>
            <person name="Chalopin D."/>
            <person name="Hinaux H."/>
            <person name="Jeffery W.R."/>
            <person name="Keene A."/>
            <person name="Ma L."/>
            <person name="Minx P."/>
            <person name="Murphy D."/>
            <person name="O'Quin K.E."/>
            <person name="Retaux S."/>
            <person name="Rohner N."/>
            <person name="Searle S.M."/>
            <person name="Stahl B.A."/>
            <person name="Tabin C."/>
            <person name="Volff J.N."/>
            <person name="Yoshizawa M."/>
            <person name="Warren W.C."/>
        </authorList>
    </citation>
    <scope>NUCLEOTIDE SEQUENCE [LARGE SCALE GENOMIC DNA]</scope>
    <source>
        <strain evidence="10">female</strain>
    </source>
</reference>
<dbReference type="SUPFAM" id="SSF57903">
    <property type="entry name" value="FYVE/PHD zinc finger"/>
    <property type="match status" value="1"/>
</dbReference>
<dbReference type="InterPro" id="IPR006788">
    <property type="entry name" value="Myrip/Melanophilin"/>
</dbReference>
<dbReference type="GO" id="GO:0031267">
    <property type="term" value="F:small GTPase binding"/>
    <property type="evidence" value="ECO:0007669"/>
    <property type="project" value="InterPro"/>
</dbReference>
<dbReference type="FunFam" id="3.30.40.10:FF:000018">
    <property type="entry name" value="Synaptotagmin-like 5, isoform CRA_a"/>
    <property type="match status" value="1"/>
</dbReference>
<evidence type="ECO:0000313" key="10">
    <source>
        <dbReference type="Proteomes" id="UP000018467"/>
    </source>
</evidence>
<reference evidence="9" key="3">
    <citation type="submission" date="2025-08" db="UniProtKB">
        <authorList>
            <consortium name="Ensembl"/>
        </authorList>
    </citation>
    <scope>IDENTIFICATION</scope>
</reference>
<dbReference type="GeneTree" id="ENSGT00950000183138"/>